<proteinExistence type="predicted"/>
<evidence type="ECO:0000256" key="1">
    <source>
        <dbReference type="ARBA" id="ARBA00004418"/>
    </source>
</evidence>
<protein>
    <submittedName>
        <fullName evidence="7">Uncharacterized protein</fullName>
    </submittedName>
</protein>
<dbReference type="GO" id="GO:0042121">
    <property type="term" value="P:alginic acid biosynthetic process"/>
    <property type="evidence" value="ECO:0007669"/>
    <property type="project" value="UniProtKB-UniPathway"/>
</dbReference>
<dbReference type="GO" id="GO:0042597">
    <property type="term" value="C:periplasmic space"/>
    <property type="evidence" value="ECO:0007669"/>
    <property type="project" value="UniProtKB-SubCell"/>
</dbReference>
<dbReference type="AlphaFoldDB" id="V2QBQ9"/>
<keyword evidence="6" id="KW-0016">Alginate biosynthesis</keyword>
<sequence length="411" mass="47986">MKKISLLLIICFIINIITVFSLNKDLNRLVIICVSVLIYAALYIILLKIHKKTNQINNIIFFTFLIIITAQGIISFNYKNTVSSGENRVLALLPSVNPFHENFAKKMDTYINDRIGLRGEAIKIYSSIPYMNDYNIQNKVLKGVDGWLYLNDGNNYLYYQGVKKYNKEKLEVVRNSIEKNIEFCEKNNISLITIIPPDKATIYPEYYNKYIKKLSGKENYIILKEYIEKTFKDKKIIVPYNELTKAKENLLYFVKDSHWNSYGAYTAYKLLESSIKEIYPSYKTIDADEIIKCDRSDYTHNDLEKMLGIINITSNTVQDICPKEKGILDLRYENAHQTIWWKKSYGSKEAPKILLIHDSFMVELAPFIEKGASQIGSIWTYGNDFNSLSDIILSFKPDLIIWERVERLWFE</sequence>
<dbReference type="InterPro" id="IPR031811">
    <property type="entry name" value="ALGX/ALGJ_SGNH-like"/>
</dbReference>
<keyword evidence="3" id="KW-0808">Transferase</keyword>
<gene>
    <name evidence="7" type="ORF">N508_001381</name>
</gene>
<evidence type="ECO:0000256" key="3">
    <source>
        <dbReference type="ARBA" id="ARBA00022679"/>
    </source>
</evidence>
<keyword evidence="4" id="KW-0732">Signal</keyword>
<reference evidence="7" key="2">
    <citation type="submission" date="2022-05" db="EMBL/GenBank/DDBJ databases">
        <authorList>
            <person name="Proctor A.L."/>
            <person name="Phillips G.J."/>
            <person name="Wannemuehler M.J."/>
        </authorList>
    </citation>
    <scope>NUCLEOTIDE SEQUENCE</scope>
    <source>
        <strain evidence="7">ASF457</strain>
    </source>
</reference>
<keyword evidence="8" id="KW-1185">Reference proteome</keyword>
<dbReference type="RefSeq" id="WP_023275664.1">
    <property type="nucleotide sequence ID" value="NZ_CP097562.1"/>
</dbReference>
<dbReference type="Pfam" id="PF16822">
    <property type="entry name" value="ALGX"/>
    <property type="match status" value="1"/>
</dbReference>
<dbReference type="GO" id="GO:0016740">
    <property type="term" value="F:transferase activity"/>
    <property type="evidence" value="ECO:0007669"/>
    <property type="project" value="UniProtKB-KW"/>
</dbReference>
<evidence type="ECO:0000256" key="5">
    <source>
        <dbReference type="ARBA" id="ARBA00022764"/>
    </source>
</evidence>
<evidence type="ECO:0000313" key="7">
    <source>
        <dbReference type="EMBL" id="USF24298.1"/>
    </source>
</evidence>
<dbReference type="Proteomes" id="UP000017429">
    <property type="component" value="Chromosome"/>
</dbReference>
<evidence type="ECO:0000256" key="6">
    <source>
        <dbReference type="ARBA" id="ARBA00022841"/>
    </source>
</evidence>
<keyword evidence="5" id="KW-0574">Periplasm</keyword>
<organism evidence="7 8">
    <name type="scientific">Mucispirillum schaedleri ASF457</name>
    <dbReference type="NCBI Taxonomy" id="1379858"/>
    <lineage>
        <taxon>Bacteria</taxon>
        <taxon>Pseudomonadati</taxon>
        <taxon>Deferribacterota</taxon>
        <taxon>Deferribacteres</taxon>
        <taxon>Deferribacterales</taxon>
        <taxon>Mucispirillaceae</taxon>
        <taxon>Mucispirillum</taxon>
    </lineage>
</organism>
<evidence type="ECO:0000256" key="2">
    <source>
        <dbReference type="ARBA" id="ARBA00005182"/>
    </source>
</evidence>
<name>V2QBQ9_9BACT</name>
<dbReference type="OrthoDB" id="175771at2"/>
<reference evidence="7" key="1">
    <citation type="journal article" date="2014" name="Genome Announc.">
        <title>Draft genome sequences of the altered schaedler flora, a defined bacterial community from gnotobiotic mice.</title>
        <authorList>
            <person name="Wannemuehler M.J."/>
            <person name="Overstreet A.M."/>
            <person name="Ward D.V."/>
            <person name="Phillips G.J."/>
        </authorList>
    </citation>
    <scope>NUCLEOTIDE SEQUENCE</scope>
    <source>
        <strain evidence="7">ASF457</strain>
    </source>
</reference>
<evidence type="ECO:0000256" key="4">
    <source>
        <dbReference type="ARBA" id="ARBA00022729"/>
    </source>
</evidence>
<comment type="pathway">
    <text evidence="2">Glycan biosynthesis; alginate biosynthesis.</text>
</comment>
<reference evidence="7" key="3">
    <citation type="submission" date="2022-06" db="EMBL/GenBank/DDBJ databases">
        <title>Resources to Facilitate Use of the Altered Schaedler Flora (ASF) Mouse Model to Study Microbiome Function.</title>
        <authorList>
            <person name="Proctor A."/>
            <person name="Parvinroo S."/>
            <person name="Richie T."/>
            <person name="Jia X."/>
            <person name="Lee S.T.M."/>
            <person name="Karp P.D."/>
            <person name="Paley S."/>
            <person name="Kostic A.D."/>
            <person name="Pierre J.F."/>
            <person name="Wannemuehler M.J."/>
            <person name="Phillips G.J."/>
        </authorList>
    </citation>
    <scope>NUCLEOTIDE SEQUENCE</scope>
    <source>
        <strain evidence="7">ASF457</strain>
    </source>
</reference>
<evidence type="ECO:0000313" key="8">
    <source>
        <dbReference type="Proteomes" id="UP000017429"/>
    </source>
</evidence>
<dbReference type="EMBL" id="CP097562">
    <property type="protein sequence ID" value="USF24298.1"/>
    <property type="molecule type" value="Genomic_DNA"/>
</dbReference>
<dbReference type="KEGG" id="msch:N508_001381"/>
<dbReference type="eggNOG" id="ENOG502ZGQZ">
    <property type="taxonomic scope" value="Bacteria"/>
</dbReference>
<comment type="subcellular location">
    <subcellularLocation>
        <location evidence="1">Periplasm</location>
    </subcellularLocation>
</comment>
<accession>V2QBQ9</accession>